<evidence type="ECO:0000259" key="8">
    <source>
        <dbReference type="Pfam" id="PF02770"/>
    </source>
</evidence>
<dbReference type="Pfam" id="PF02770">
    <property type="entry name" value="Acyl-CoA_dh_M"/>
    <property type="match status" value="1"/>
</dbReference>
<feature type="domain" description="Acyl-CoA dehydrogenase/oxidase C-terminal" evidence="7">
    <location>
        <begin position="231"/>
        <end position="363"/>
    </location>
</feature>
<proteinExistence type="inferred from homology"/>
<dbReference type="Gene3D" id="1.20.140.10">
    <property type="entry name" value="Butyryl-CoA Dehydrogenase, subunit A, domain 3"/>
    <property type="match status" value="1"/>
</dbReference>
<dbReference type="CDD" id="cd00567">
    <property type="entry name" value="ACAD"/>
    <property type="match status" value="1"/>
</dbReference>
<evidence type="ECO:0000256" key="2">
    <source>
        <dbReference type="ARBA" id="ARBA00009347"/>
    </source>
</evidence>
<keyword evidence="3 5" id="KW-0285">Flavoprotein</keyword>
<keyword evidence="5" id="KW-0560">Oxidoreductase</keyword>
<comment type="similarity">
    <text evidence="2 5">Belongs to the acyl-CoA dehydrogenase family.</text>
</comment>
<evidence type="ECO:0000256" key="4">
    <source>
        <dbReference type="ARBA" id="ARBA00022827"/>
    </source>
</evidence>
<evidence type="ECO:0000256" key="1">
    <source>
        <dbReference type="ARBA" id="ARBA00001974"/>
    </source>
</evidence>
<feature type="region of interest" description="Disordered" evidence="6">
    <location>
        <begin position="371"/>
        <end position="401"/>
    </location>
</feature>
<gene>
    <name evidence="9" type="ORF">H4W80_000526</name>
</gene>
<name>A0ABR9LPR2_9ACTN</name>
<evidence type="ECO:0000259" key="7">
    <source>
        <dbReference type="Pfam" id="PF00441"/>
    </source>
</evidence>
<dbReference type="Gene3D" id="2.40.110.10">
    <property type="entry name" value="Butyryl-CoA Dehydrogenase, subunit A, domain 2"/>
    <property type="match status" value="1"/>
</dbReference>
<dbReference type="PANTHER" id="PTHR43884:SF12">
    <property type="entry name" value="ISOVALERYL-COA DEHYDROGENASE, MITOCHONDRIAL-RELATED"/>
    <property type="match status" value="1"/>
</dbReference>
<reference evidence="9 10" key="1">
    <citation type="submission" date="2020-10" db="EMBL/GenBank/DDBJ databases">
        <title>Sequencing the genomes of 1000 actinobacteria strains.</title>
        <authorList>
            <person name="Klenk H.-P."/>
        </authorList>
    </citation>
    <scope>NUCLEOTIDE SEQUENCE [LARGE SCALE GENOMIC DNA]</scope>
    <source>
        <strain evidence="9 10">DSM 43173</strain>
    </source>
</reference>
<keyword evidence="4 5" id="KW-0274">FAD</keyword>
<dbReference type="InterPro" id="IPR036250">
    <property type="entry name" value="AcylCo_DH-like_C"/>
</dbReference>
<dbReference type="Proteomes" id="UP000633509">
    <property type="component" value="Unassembled WGS sequence"/>
</dbReference>
<evidence type="ECO:0000313" key="9">
    <source>
        <dbReference type="EMBL" id="MBE1582268.1"/>
    </source>
</evidence>
<dbReference type="SUPFAM" id="SSF56645">
    <property type="entry name" value="Acyl-CoA dehydrogenase NM domain-like"/>
    <property type="match status" value="1"/>
</dbReference>
<sequence length="401" mass="43989">MIDLDRRLQAWRIVCAETAAELRDLAPPIDRDPYDMKPHLGREVFSRIRQWSTPCPYGEPFRIGSWTFRADSALEWVIAVTELSRGDASSLLACPMPDVAGLIVDLLGTEAQRHLFYSRIADGRTWTFFAMSEPDLGSNATSMETRIEDGQLYGVKRYIGNGARGRIGVVFGRTGPHLLSIRAALVEVPAPGWTAESLDMIGLRGACLAEIRLEGVPVIDLLGDHLTVTRRGLWAAIKVFHNMRIQVAAMAMGTSAGILDHVRAHRPQAPGLSHVQAANEACQDLVWQAAAGLDAGTERGHRSSVVKLLATRQAMRTARWAAKALGPASLLEHPLLEKWTRDVAGFEFMDGTSNIQRLHIARTFLNYPAHTAGAPGQKRMPSPVRDTELPQPQGRMPGGMS</sequence>
<organism evidence="9 10">
    <name type="scientific">Nonomuraea angiospora</name>
    <dbReference type="NCBI Taxonomy" id="46172"/>
    <lineage>
        <taxon>Bacteria</taxon>
        <taxon>Bacillati</taxon>
        <taxon>Actinomycetota</taxon>
        <taxon>Actinomycetes</taxon>
        <taxon>Streptosporangiales</taxon>
        <taxon>Streptosporangiaceae</taxon>
        <taxon>Nonomuraea</taxon>
    </lineage>
</organism>
<dbReference type="EMBL" id="JADBEK010000001">
    <property type="protein sequence ID" value="MBE1582268.1"/>
    <property type="molecule type" value="Genomic_DNA"/>
</dbReference>
<dbReference type="Gene3D" id="1.10.540.10">
    <property type="entry name" value="Acyl-CoA dehydrogenase/oxidase, N-terminal domain"/>
    <property type="match status" value="1"/>
</dbReference>
<evidence type="ECO:0000256" key="5">
    <source>
        <dbReference type="RuleBase" id="RU362125"/>
    </source>
</evidence>
<dbReference type="RefSeq" id="WP_192783572.1">
    <property type="nucleotide sequence ID" value="NZ_JADBEK010000001.1"/>
</dbReference>
<dbReference type="InterPro" id="IPR009075">
    <property type="entry name" value="AcylCo_DH/oxidase_C"/>
</dbReference>
<dbReference type="InterPro" id="IPR009100">
    <property type="entry name" value="AcylCoA_DH/oxidase_NM_dom_sf"/>
</dbReference>
<dbReference type="InterPro" id="IPR037069">
    <property type="entry name" value="AcylCoA_DH/ox_N_sf"/>
</dbReference>
<evidence type="ECO:0000256" key="6">
    <source>
        <dbReference type="SAM" id="MobiDB-lite"/>
    </source>
</evidence>
<dbReference type="SUPFAM" id="SSF47203">
    <property type="entry name" value="Acyl-CoA dehydrogenase C-terminal domain-like"/>
    <property type="match status" value="1"/>
</dbReference>
<evidence type="ECO:0000313" key="10">
    <source>
        <dbReference type="Proteomes" id="UP000633509"/>
    </source>
</evidence>
<dbReference type="PANTHER" id="PTHR43884">
    <property type="entry name" value="ACYL-COA DEHYDROGENASE"/>
    <property type="match status" value="1"/>
</dbReference>
<feature type="domain" description="Acyl-CoA oxidase/dehydrogenase middle" evidence="8">
    <location>
        <begin position="129"/>
        <end position="216"/>
    </location>
</feature>
<evidence type="ECO:0000256" key="3">
    <source>
        <dbReference type="ARBA" id="ARBA00022630"/>
    </source>
</evidence>
<dbReference type="Pfam" id="PF00441">
    <property type="entry name" value="Acyl-CoA_dh_1"/>
    <property type="match status" value="1"/>
</dbReference>
<protein>
    <submittedName>
        <fullName evidence="9">Alkylation response protein AidB-like acyl-CoA dehydrogenase</fullName>
    </submittedName>
</protein>
<dbReference type="InterPro" id="IPR006091">
    <property type="entry name" value="Acyl-CoA_Oxase/DH_mid-dom"/>
</dbReference>
<comment type="caution">
    <text evidence="9">The sequence shown here is derived from an EMBL/GenBank/DDBJ whole genome shotgun (WGS) entry which is preliminary data.</text>
</comment>
<dbReference type="InterPro" id="IPR046373">
    <property type="entry name" value="Acyl-CoA_Oxase/DH_mid-dom_sf"/>
</dbReference>
<accession>A0ABR9LPR2</accession>
<comment type="cofactor">
    <cofactor evidence="1 5">
        <name>FAD</name>
        <dbReference type="ChEBI" id="CHEBI:57692"/>
    </cofactor>
</comment>
<keyword evidence="10" id="KW-1185">Reference proteome</keyword>